<name>A0A4V1J288_9FUNG</name>
<dbReference type="OrthoDB" id="2156856at2759"/>
<feature type="region of interest" description="Disordered" evidence="1">
    <location>
        <begin position="1"/>
        <end position="30"/>
    </location>
</feature>
<organism evidence="2 3">
    <name type="scientific">Syncephalis pseudoplumigaleata</name>
    <dbReference type="NCBI Taxonomy" id="1712513"/>
    <lineage>
        <taxon>Eukaryota</taxon>
        <taxon>Fungi</taxon>
        <taxon>Fungi incertae sedis</taxon>
        <taxon>Zoopagomycota</taxon>
        <taxon>Zoopagomycotina</taxon>
        <taxon>Zoopagomycetes</taxon>
        <taxon>Zoopagales</taxon>
        <taxon>Piptocephalidaceae</taxon>
        <taxon>Syncephalis</taxon>
    </lineage>
</organism>
<evidence type="ECO:0000313" key="2">
    <source>
        <dbReference type="EMBL" id="RKP27709.1"/>
    </source>
</evidence>
<protein>
    <recommendedName>
        <fullName evidence="4">Armadillo-type protein</fullName>
    </recommendedName>
</protein>
<dbReference type="AlphaFoldDB" id="A0A4V1J288"/>
<evidence type="ECO:0000313" key="3">
    <source>
        <dbReference type="Proteomes" id="UP000278143"/>
    </source>
</evidence>
<dbReference type="EMBL" id="KZ989164">
    <property type="protein sequence ID" value="RKP27709.1"/>
    <property type="molecule type" value="Genomic_DNA"/>
</dbReference>
<dbReference type="InterPro" id="IPR016024">
    <property type="entry name" value="ARM-type_fold"/>
</dbReference>
<reference evidence="3" key="1">
    <citation type="journal article" date="2018" name="Nat. Microbiol.">
        <title>Leveraging single-cell genomics to expand the fungal tree of life.</title>
        <authorList>
            <person name="Ahrendt S.R."/>
            <person name="Quandt C.A."/>
            <person name="Ciobanu D."/>
            <person name="Clum A."/>
            <person name="Salamov A."/>
            <person name="Andreopoulos B."/>
            <person name="Cheng J.F."/>
            <person name="Woyke T."/>
            <person name="Pelin A."/>
            <person name="Henrissat B."/>
            <person name="Reynolds N.K."/>
            <person name="Benny G.L."/>
            <person name="Smith M.E."/>
            <person name="James T.Y."/>
            <person name="Grigoriev I.V."/>
        </authorList>
    </citation>
    <scope>NUCLEOTIDE SEQUENCE [LARGE SCALE GENOMIC DNA]</scope>
    <source>
        <strain evidence="3">Benny S71-1</strain>
    </source>
</reference>
<gene>
    <name evidence="2" type="ORF">SYNPS1DRAFT_26657</name>
</gene>
<dbReference type="Proteomes" id="UP000278143">
    <property type="component" value="Unassembled WGS sequence"/>
</dbReference>
<sequence>MDQPARHTGQNPPPPSHYTASAAAATDDDGDLITGESLVQAVRAALENPPDTVVATRKDEEDTVLEQRLASVWDAASLTSYAYQFIEMDAHELLLDIIAPNDSEEKKEKEDDSREEGVAASIEFKYRARTVELALGALANLASWSDVAGLLLTNTRLCTTNARILAQSGDAPMLTEACRLVLAGWSVVVRLVDMLRCTQHLPLRLAALETLRWCVLLEPTAAAHIPLDDLADWMAGWLQSMDAALESTQQLKERVQRLINALPE</sequence>
<accession>A0A4V1J288</accession>
<dbReference type="SUPFAM" id="SSF48371">
    <property type="entry name" value="ARM repeat"/>
    <property type="match status" value="1"/>
</dbReference>
<keyword evidence="3" id="KW-1185">Reference proteome</keyword>
<evidence type="ECO:0008006" key="4">
    <source>
        <dbReference type="Google" id="ProtNLM"/>
    </source>
</evidence>
<proteinExistence type="predicted"/>
<evidence type="ECO:0000256" key="1">
    <source>
        <dbReference type="SAM" id="MobiDB-lite"/>
    </source>
</evidence>